<evidence type="ECO:0000313" key="3">
    <source>
        <dbReference type="EMBL" id="MBU2666441.1"/>
    </source>
</evidence>
<organism evidence="3 4">
    <name type="scientific">Paractinoplanes bogorensis</name>
    <dbReference type="NCBI Taxonomy" id="1610840"/>
    <lineage>
        <taxon>Bacteria</taxon>
        <taxon>Bacillati</taxon>
        <taxon>Actinomycetota</taxon>
        <taxon>Actinomycetes</taxon>
        <taxon>Micromonosporales</taxon>
        <taxon>Micromonosporaceae</taxon>
        <taxon>Paractinoplanes</taxon>
    </lineage>
</organism>
<reference evidence="3 4" key="1">
    <citation type="submission" date="2021-06" db="EMBL/GenBank/DDBJ databases">
        <title>Actinoplanes lichenicola sp. nov., and Actinoplanes ovalisporus sp. nov., isolated from lichen in Thailand.</title>
        <authorList>
            <person name="Saeng-In P."/>
            <person name="Kanchanasin P."/>
            <person name="Yuki M."/>
            <person name="Kudo T."/>
            <person name="Ohkuma M."/>
            <person name="Phongsopitanun W."/>
            <person name="Tanasupawat S."/>
        </authorList>
    </citation>
    <scope>NUCLEOTIDE SEQUENCE [LARGE SCALE GENOMIC DNA]</scope>
    <source>
        <strain evidence="3 4">NBRC 110975</strain>
    </source>
</reference>
<keyword evidence="2" id="KW-1133">Transmembrane helix</keyword>
<feature type="transmembrane region" description="Helical" evidence="2">
    <location>
        <begin position="25"/>
        <end position="46"/>
    </location>
</feature>
<comment type="caution">
    <text evidence="3">The sequence shown here is derived from an EMBL/GenBank/DDBJ whole genome shotgun (WGS) entry which is preliminary data.</text>
</comment>
<keyword evidence="4" id="KW-1185">Reference proteome</keyword>
<dbReference type="Proteomes" id="UP001519654">
    <property type="component" value="Unassembled WGS sequence"/>
</dbReference>
<proteinExistence type="predicted"/>
<sequence length="229" mass="24071">MTVHDENGVYRSGTRERRIQRRKQLGVGLAGMAVFGAAGVFGMQAYTVAENTAASIQDHPVLRPRVPPTSPSPSPSVSRSRARDAASTGPGKVTRDGARQRTSPTPTPSPSLSVSASPGMTAAEAVNRHDESAPGATIRVTSAAFDLTGQPELAIVGDDGWTVGRARCTKTVRNDPGARPRVVPTTLVCWRVSPDRSVVTVATAARGRPSSGQTVAALEREWARLSPRG</sequence>
<protein>
    <submittedName>
        <fullName evidence="3">Uncharacterized protein</fullName>
    </submittedName>
</protein>
<dbReference type="EMBL" id="JAHKKG010000007">
    <property type="protein sequence ID" value="MBU2666441.1"/>
    <property type="molecule type" value="Genomic_DNA"/>
</dbReference>
<evidence type="ECO:0000313" key="4">
    <source>
        <dbReference type="Proteomes" id="UP001519654"/>
    </source>
</evidence>
<keyword evidence="2" id="KW-0812">Transmembrane</keyword>
<name>A0ABS5YTQ3_9ACTN</name>
<evidence type="ECO:0000256" key="1">
    <source>
        <dbReference type="SAM" id="MobiDB-lite"/>
    </source>
</evidence>
<feature type="compositionally biased region" description="Pro residues" evidence="1">
    <location>
        <begin position="65"/>
        <end position="74"/>
    </location>
</feature>
<feature type="region of interest" description="Disordered" evidence="1">
    <location>
        <begin position="58"/>
        <end position="122"/>
    </location>
</feature>
<keyword evidence="2" id="KW-0472">Membrane</keyword>
<evidence type="ECO:0000256" key="2">
    <source>
        <dbReference type="SAM" id="Phobius"/>
    </source>
</evidence>
<accession>A0ABS5YTQ3</accession>
<gene>
    <name evidence="3" type="ORF">KOI35_23325</name>
</gene>
<dbReference type="RefSeq" id="WP_215789995.1">
    <property type="nucleotide sequence ID" value="NZ_JAHKKG010000007.1"/>
</dbReference>